<proteinExistence type="inferred from homology"/>
<evidence type="ECO:0000259" key="9">
    <source>
        <dbReference type="PROSITE" id="PS50111"/>
    </source>
</evidence>
<dbReference type="AlphaFoldDB" id="A0A3B1C1J2"/>
<evidence type="ECO:0000256" key="6">
    <source>
        <dbReference type="ARBA" id="ARBA00029447"/>
    </source>
</evidence>
<dbReference type="PANTHER" id="PTHR32089:SF119">
    <property type="entry name" value="METHYL-ACCEPTING CHEMOTAXIS PROTEIN CTPL"/>
    <property type="match status" value="1"/>
</dbReference>
<dbReference type="InterPro" id="IPR003660">
    <property type="entry name" value="HAMP_dom"/>
</dbReference>
<dbReference type="Pfam" id="PF00672">
    <property type="entry name" value="HAMP"/>
    <property type="match status" value="1"/>
</dbReference>
<evidence type="ECO:0000313" key="11">
    <source>
        <dbReference type="EMBL" id="VAX10767.1"/>
    </source>
</evidence>
<keyword evidence="4 8" id="KW-0472">Membrane</keyword>
<feature type="domain" description="HAMP" evidence="10">
    <location>
        <begin position="209"/>
        <end position="263"/>
    </location>
</feature>
<reference evidence="11" key="1">
    <citation type="submission" date="2018-06" db="EMBL/GenBank/DDBJ databases">
        <authorList>
            <person name="Zhirakovskaya E."/>
        </authorList>
    </citation>
    <scope>NUCLEOTIDE SEQUENCE</scope>
</reference>
<evidence type="ECO:0000259" key="10">
    <source>
        <dbReference type="PROSITE" id="PS50885"/>
    </source>
</evidence>
<protein>
    <submittedName>
        <fullName evidence="11">Methyl-accepting chemotaxis sensor/transducer protein</fullName>
    </submittedName>
</protein>
<comment type="subcellular location">
    <subcellularLocation>
        <location evidence="1">Membrane</location>
        <topology evidence="1">Multi-pass membrane protein</topology>
    </subcellularLocation>
</comment>
<dbReference type="Gene3D" id="1.10.287.950">
    <property type="entry name" value="Methyl-accepting chemotaxis protein"/>
    <property type="match status" value="1"/>
</dbReference>
<keyword evidence="7" id="KW-0175">Coiled coil</keyword>
<dbReference type="CDD" id="cd11386">
    <property type="entry name" value="MCP_signal"/>
    <property type="match status" value="1"/>
</dbReference>
<comment type="similarity">
    <text evidence="6">Belongs to the methyl-accepting chemotaxis (MCP) protein family.</text>
</comment>
<name>A0A3B1C1J2_9ZZZZ</name>
<evidence type="ECO:0000256" key="3">
    <source>
        <dbReference type="ARBA" id="ARBA00022989"/>
    </source>
</evidence>
<dbReference type="GO" id="GO:0016020">
    <property type="term" value="C:membrane"/>
    <property type="evidence" value="ECO:0007669"/>
    <property type="project" value="UniProtKB-SubCell"/>
</dbReference>
<dbReference type="Pfam" id="PF00015">
    <property type="entry name" value="MCPsignal"/>
    <property type="match status" value="1"/>
</dbReference>
<gene>
    <name evidence="11" type="ORF">MNBD_GAMMA25-2439</name>
</gene>
<evidence type="ECO:0000256" key="7">
    <source>
        <dbReference type="SAM" id="Coils"/>
    </source>
</evidence>
<dbReference type="PROSITE" id="PS50111">
    <property type="entry name" value="CHEMOTAXIS_TRANSDUC_2"/>
    <property type="match status" value="1"/>
</dbReference>
<dbReference type="PROSITE" id="PS50885">
    <property type="entry name" value="HAMP"/>
    <property type="match status" value="1"/>
</dbReference>
<keyword evidence="5" id="KW-0807">Transducer</keyword>
<dbReference type="SMART" id="SM00283">
    <property type="entry name" value="MA"/>
    <property type="match status" value="1"/>
</dbReference>
<feature type="transmembrane region" description="Helical" evidence="8">
    <location>
        <begin position="187"/>
        <end position="211"/>
    </location>
</feature>
<dbReference type="FunFam" id="1.10.287.950:FF:000001">
    <property type="entry name" value="Methyl-accepting chemotaxis sensory transducer"/>
    <property type="match status" value="1"/>
</dbReference>
<evidence type="ECO:0000256" key="5">
    <source>
        <dbReference type="ARBA" id="ARBA00023224"/>
    </source>
</evidence>
<feature type="domain" description="Methyl-accepting transducer" evidence="9">
    <location>
        <begin position="268"/>
        <end position="504"/>
    </location>
</feature>
<accession>A0A3B1C1J2</accession>
<dbReference type="PANTHER" id="PTHR32089">
    <property type="entry name" value="METHYL-ACCEPTING CHEMOTAXIS PROTEIN MCPB"/>
    <property type="match status" value="1"/>
</dbReference>
<evidence type="ECO:0000256" key="4">
    <source>
        <dbReference type="ARBA" id="ARBA00023136"/>
    </source>
</evidence>
<dbReference type="EMBL" id="UOFY01000054">
    <property type="protein sequence ID" value="VAX10767.1"/>
    <property type="molecule type" value="Genomic_DNA"/>
</dbReference>
<dbReference type="SMART" id="SM00304">
    <property type="entry name" value="HAMP"/>
    <property type="match status" value="1"/>
</dbReference>
<keyword evidence="2 8" id="KW-0812">Transmembrane</keyword>
<organism evidence="11">
    <name type="scientific">hydrothermal vent metagenome</name>
    <dbReference type="NCBI Taxonomy" id="652676"/>
    <lineage>
        <taxon>unclassified sequences</taxon>
        <taxon>metagenomes</taxon>
        <taxon>ecological metagenomes</taxon>
    </lineage>
</organism>
<feature type="transmembrane region" description="Helical" evidence="8">
    <location>
        <begin position="13"/>
        <end position="34"/>
    </location>
</feature>
<sequence>MSWFKSLSVNVKIMLIGATGIIGFILNLGFGYWVSIDNEVRLKNIQQVIYPVLERSDSNLARMERIKDVLGTAVYTEDEEMVFEVTDVLAKEIQQAFAEIKSIDQAQVPAVSELETLFNNYYDTARSVTLGIINETSSGAELETGSNKMVEAMAVFEEQLQAYQKTEYNRFISTVDGTRQAAHDGMLLSLLIGVVMSLLLGFAVFIVGRIINNSIKEVADSLEEIATGEGDLTRRLSTPSQDVIGNLVNSFNTFMEKLHGIIRDVSDSTSQVATAAGEMSSISMESNEGVNKQQAQTEQVAAAMNEMASTVTEVAKNAEAAAAAAQNASEEARNGSVVVENAMSAINSLANEVEGAEKVIKQLEADSENIGGVVEVIRGISEQTNLLALNAAIEAARAGEQGRGFAVVADEVRTLASRTQESTQEIQTMIERLQSGTKQAVDVMVKGHEQAEHSVKEAANAGESLRAITTAVTTINEMNSQISRAATEQGSVANEINQNINVISGIGEQTSQGAQQTATASQKMIELASQLQGLVGQFKI</sequence>
<dbReference type="CDD" id="cd06225">
    <property type="entry name" value="HAMP"/>
    <property type="match status" value="1"/>
</dbReference>
<dbReference type="GO" id="GO:0007165">
    <property type="term" value="P:signal transduction"/>
    <property type="evidence" value="ECO:0007669"/>
    <property type="project" value="UniProtKB-KW"/>
</dbReference>
<evidence type="ECO:0000256" key="1">
    <source>
        <dbReference type="ARBA" id="ARBA00004141"/>
    </source>
</evidence>
<dbReference type="SUPFAM" id="SSF58104">
    <property type="entry name" value="Methyl-accepting chemotaxis protein (MCP) signaling domain"/>
    <property type="match status" value="1"/>
</dbReference>
<evidence type="ECO:0000256" key="8">
    <source>
        <dbReference type="SAM" id="Phobius"/>
    </source>
</evidence>
<feature type="coiled-coil region" evidence="7">
    <location>
        <begin position="315"/>
        <end position="366"/>
    </location>
</feature>
<keyword evidence="3 8" id="KW-1133">Transmembrane helix</keyword>
<evidence type="ECO:0000256" key="2">
    <source>
        <dbReference type="ARBA" id="ARBA00022692"/>
    </source>
</evidence>
<dbReference type="InterPro" id="IPR004089">
    <property type="entry name" value="MCPsignal_dom"/>
</dbReference>